<dbReference type="Gene3D" id="1.10.10.10">
    <property type="entry name" value="Winged helix-like DNA-binding domain superfamily/Winged helix DNA-binding domain"/>
    <property type="match status" value="1"/>
</dbReference>
<dbReference type="PANTHER" id="PTHR30136">
    <property type="entry name" value="HELIX-TURN-HELIX TRANSCRIPTIONAL REGULATOR, ICLR FAMILY"/>
    <property type="match status" value="1"/>
</dbReference>
<dbReference type="InterPro" id="IPR014757">
    <property type="entry name" value="Tscrpt_reg_IclR_C"/>
</dbReference>
<dbReference type="EMBL" id="JAVDYI010000001">
    <property type="protein sequence ID" value="MDR7359003.1"/>
    <property type="molecule type" value="Genomic_DNA"/>
</dbReference>
<dbReference type="PROSITE" id="PS51077">
    <property type="entry name" value="HTH_ICLR"/>
    <property type="match status" value="1"/>
</dbReference>
<dbReference type="PROSITE" id="PS51078">
    <property type="entry name" value="ICLR_ED"/>
    <property type="match status" value="1"/>
</dbReference>
<accession>A0ABU2BK31</accession>
<gene>
    <name evidence="6" type="ORF">J2S64_002694</name>
</gene>
<dbReference type="SUPFAM" id="SSF46785">
    <property type="entry name" value="Winged helix' DNA-binding domain"/>
    <property type="match status" value="1"/>
</dbReference>
<dbReference type="InterPro" id="IPR029016">
    <property type="entry name" value="GAF-like_dom_sf"/>
</dbReference>
<evidence type="ECO:0000313" key="7">
    <source>
        <dbReference type="Proteomes" id="UP001183817"/>
    </source>
</evidence>
<dbReference type="SMART" id="SM00346">
    <property type="entry name" value="HTH_ICLR"/>
    <property type="match status" value="1"/>
</dbReference>
<dbReference type="Pfam" id="PF09339">
    <property type="entry name" value="HTH_IclR"/>
    <property type="match status" value="1"/>
</dbReference>
<keyword evidence="2" id="KW-0238">DNA-binding</keyword>
<dbReference type="Gene3D" id="3.30.450.40">
    <property type="match status" value="1"/>
</dbReference>
<evidence type="ECO:0000256" key="2">
    <source>
        <dbReference type="ARBA" id="ARBA00023125"/>
    </source>
</evidence>
<organism evidence="6 7">
    <name type="scientific">Paeniglutamicibacter sulfureus</name>
    <dbReference type="NCBI Taxonomy" id="43666"/>
    <lineage>
        <taxon>Bacteria</taxon>
        <taxon>Bacillati</taxon>
        <taxon>Actinomycetota</taxon>
        <taxon>Actinomycetes</taxon>
        <taxon>Micrococcales</taxon>
        <taxon>Micrococcaceae</taxon>
        <taxon>Paeniglutamicibacter</taxon>
    </lineage>
</organism>
<keyword evidence="1" id="KW-0805">Transcription regulation</keyword>
<evidence type="ECO:0000256" key="1">
    <source>
        <dbReference type="ARBA" id="ARBA00023015"/>
    </source>
</evidence>
<comment type="caution">
    <text evidence="6">The sequence shown here is derived from an EMBL/GenBank/DDBJ whole genome shotgun (WGS) entry which is preliminary data.</text>
</comment>
<dbReference type="PANTHER" id="PTHR30136:SF24">
    <property type="entry name" value="HTH-TYPE TRANSCRIPTIONAL REPRESSOR ALLR"/>
    <property type="match status" value="1"/>
</dbReference>
<dbReference type="InterPro" id="IPR036390">
    <property type="entry name" value="WH_DNA-bd_sf"/>
</dbReference>
<protein>
    <submittedName>
        <fullName evidence="6">IclR family acetate operon transcriptional repressor</fullName>
    </submittedName>
</protein>
<dbReference type="Proteomes" id="UP001183817">
    <property type="component" value="Unassembled WGS sequence"/>
</dbReference>
<dbReference type="InterPro" id="IPR005471">
    <property type="entry name" value="Tscrpt_reg_IclR_N"/>
</dbReference>
<evidence type="ECO:0000259" key="5">
    <source>
        <dbReference type="PROSITE" id="PS51078"/>
    </source>
</evidence>
<dbReference type="InterPro" id="IPR050707">
    <property type="entry name" value="HTH_MetabolicPath_Reg"/>
</dbReference>
<proteinExistence type="predicted"/>
<evidence type="ECO:0000313" key="6">
    <source>
        <dbReference type="EMBL" id="MDR7359003.1"/>
    </source>
</evidence>
<dbReference type="SUPFAM" id="SSF55781">
    <property type="entry name" value="GAF domain-like"/>
    <property type="match status" value="1"/>
</dbReference>
<name>A0ABU2BK31_9MICC</name>
<feature type="domain" description="IclR-ED" evidence="5">
    <location>
        <begin position="66"/>
        <end position="248"/>
    </location>
</feature>
<keyword evidence="3" id="KW-0804">Transcription</keyword>
<dbReference type="Pfam" id="PF01614">
    <property type="entry name" value="IclR_C"/>
    <property type="match status" value="1"/>
</dbReference>
<dbReference type="RefSeq" id="WP_302264193.1">
    <property type="nucleotide sequence ID" value="NZ_BAAAWO010000001.1"/>
</dbReference>
<evidence type="ECO:0000259" key="4">
    <source>
        <dbReference type="PROSITE" id="PS51077"/>
    </source>
</evidence>
<dbReference type="InterPro" id="IPR036388">
    <property type="entry name" value="WH-like_DNA-bd_sf"/>
</dbReference>
<evidence type="ECO:0000256" key="3">
    <source>
        <dbReference type="ARBA" id="ARBA00023163"/>
    </source>
</evidence>
<keyword evidence="7" id="KW-1185">Reference proteome</keyword>
<reference evidence="6 7" key="1">
    <citation type="submission" date="2023-07" db="EMBL/GenBank/DDBJ databases">
        <title>Sequencing the genomes of 1000 actinobacteria strains.</title>
        <authorList>
            <person name="Klenk H.-P."/>
        </authorList>
    </citation>
    <scope>NUCLEOTIDE SEQUENCE [LARGE SCALE GENOMIC DNA]</scope>
    <source>
        <strain evidence="6 7">DSM 20167</strain>
    </source>
</reference>
<sequence>MSTQSVKTAIQVIETISLHQPIGLSDIAKRTGGSKATVLRMLATLKEMNWVQQSDTRDAAWSLSFHAYAVTARAGLGVDLRDIAIGPMNGLQLDTRETVHLCVPDGKSLVVIERLDTPHVLRAFLALGTPIPLHASATGLAFLGASADEFVRDVLAGPLEGVSEQTVTDPESVWKLVRETRERGYAINEEGLSSGITSLGAPIVNSAGVPVGSVSISGPSSRIEPAKYEEYGTAVVRTAGEISALLRGSR</sequence>
<feature type="domain" description="HTH iclR-type" evidence="4">
    <location>
        <begin position="3"/>
        <end position="65"/>
    </location>
</feature>